<dbReference type="Proteomes" id="UP000801492">
    <property type="component" value="Unassembled WGS sequence"/>
</dbReference>
<sequence length="68" mass="8127">MEHPLYVEHDDSTQFDPEREILGNQIVQLLDCFEVIGTVWHWQVAEEMRKVGEEKRRSHVYQDGVFIL</sequence>
<name>A0A8K0FX22_IGNLU</name>
<accession>A0A8K0FX22</accession>
<organism evidence="1 2">
    <name type="scientific">Ignelater luminosus</name>
    <name type="common">Cucubano</name>
    <name type="synonym">Pyrophorus luminosus</name>
    <dbReference type="NCBI Taxonomy" id="2038154"/>
    <lineage>
        <taxon>Eukaryota</taxon>
        <taxon>Metazoa</taxon>
        <taxon>Ecdysozoa</taxon>
        <taxon>Arthropoda</taxon>
        <taxon>Hexapoda</taxon>
        <taxon>Insecta</taxon>
        <taxon>Pterygota</taxon>
        <taxon>Neoptera</taxon>
        <taxon>Endopterygota</taxon>
        <taxon>Coleoptera</taxon>
        <taxon>Polyphaga</taxon>
        <taxon>Elateriformia</taxon>
        <taxon>Elateroidea</taxon>
        <taxon>Elateridae</taxon>
        <taxon>Agrypninae</taxon>
        <taxon>Pyrophorini</taxon>
        <taxon>Ignelater</taxon>
    </lineage>
</organism>
<dbReference type="EMBL" id="VTPC01091236">
    <property type="protein sequence ID" value="KAF2879027.1"/>
    <property type="molecule type" value="Genomic_DNA"/>
</dbReference>
<keyword evidence="2" id="KW-1185">Reference proteome</keyword>
<reference evidence="1" key="1">
    <citation type="submission" date="2019-08" db="EMBL/GenBank/DDBJ databases">
        <title>The genome of the North American firefly Photinus pyralis.</title>
        <authorList>
            <consortium name="Photinus pyralis genome working group"/>
            <person name="Fallon T.R."/>
            <person name="Sander Lower S.E."/>
            <person name="Weng J.-K."/>
        </authorList>
    </citation>
    <scope>NUCLEOTIDE SEQUENCE</scope>
    <source>
        <strain evidence="1">TRF0915ILg1</strain>
        <tissue evidence="1">Whole body</tissue>
    </source>
</reference>
<evidence type="ECO:0000313" key="1">
    <source>
        <dbReference type="EMBL" id="KAF2879027.1"/>
    </source>
</evidence>
<gene>
    <name evidence="1" type="ORF">ILUMI_27121</name>
</gene>
<evidence type="ECO:0000313" key="2">
    <source>
        <dbReference type="Proteomes" id="UP000801492"/>
    </source>
</evidence>
<dbReference type="AlphaFoldDB" id="A0A8K0FX22"/>
<comment type="caution">
    <text evidence="1">The sequence shown here is derived from an EMBL/GenBank/DDBJ whole genome shotgun (WGS) entry which is preliminary data.</text>
</comment>
<protein>
    <submittedName>
        <fullName evidence="1">Uncharacterized protein</fullName>
    </submittedName>
</protein>
<proteinExistence type="predicted"/>